<evidence type="ECO:0000256" key="2">
    <source>
        <dbReference type="ARBA" id="ARBA00022801"/>
    </source>
</evidence>
<protein>
    <submittedName>
        <fullName evidence="5">Lysophospholipase L1</fullName>
    </submittedName>
</protein>
<dbReference type="EMBL" id="FNSD01000001">
    <property type="protein sequence ID" value="SEB73533.1"/>
    <property type="molecule type" value="Genomic_DNA"/>
</dbReference>
<dbReference type="Pfam" id="PF13472">
    <property type="entry name" value="Lipase_GDSL_2"/>
    <property type="match status" value="1"/>
</dbReference>
<dbReference type="InterPro" id="IPR013830">
    <property type="entry name" value="SGNH_hydro"/>
</dbReference>
<proteinExistence type="inferred from homology"/>
<gene>
    <name evidence="5" type="ORF">SAMN05443244_1697</name>
</gene>
<dbReference type="OrthoDB" id="9807041at2"/>
<feature type="domain" description="SGNH hydrolase-type esterase" evidence="4">
    <location>
        <begin position="57"/>
        <end position="252"/>
    </location>
</feature>
<dbReference type="CDD" id="cd01821">
    <property type="entry name" value="Rhamnogalacturan_acetylesterase_like"/>
    <property type="match status" value="1"/>
</dbReference>
<evidence type="ECO:0000259" key="4">
    <source>
        <dbReference type="Pfam" id="PF13472"/>
    </source>
</evidence>
<dbReference type="InterPro" id="IPR037459">
    <property type="entry name" value="RhgT-like"/>
</dbReference>
<feature type="signal peptide" evidence="3">
    <location>
        <begin position="1"/>
        <end position="23"/>
    </location>
</feature>
<reference evidence="5 6" key="1">
    <citation type="submission" date="2016-10" db="EMBL/GenBank/DDBJ databases">
        <authorList>
            <person name="de Groot N.N."/>
        </authorList>
    </citation>
    <scope>NUCLEOTIDE SEQUENCE [LARGE SCALE GENOMIC DNA]</scope>
    <source>
        <strain evidence="5 6">AB35.6</strain>
    </source>
</reference>
<evidence type="ECO:0000313" key="5">
    <source>
        <dbReference type="EMBL" id="SEB73533.1"/>
    </source>
</evidence>
<evidence type="ECO:0000256" key="1">
    <source>
        <dbReference type="ARBA" id="ARBA00008668"/>
    </source>
</evidence>
<sequence>MKKYTLRLAGFALAALLSVAAHAQVTNQDDNVARPVDAYAAQAPMPANPSLPSLWIVGDSTAQNKADLGWGDHLSHYVDTSRINVVNRARAGRSSRTFMHEGAWDLVLASLKPGDYVLIQMGHNDGGDLDGAKPRGTLKGVGEESKEVTLPNGSHETVHTFGWYLRKYITDARAKGATPLLLGLTVRNIWTAGHIERDMGYDGFIQQVGVQTHVPYLDVSNVEADRLEKLGPEATAKLFPIDHTHTSADGAELVAGSVAEALRRDGTLARYLK</sequence>
<dbReference type="Proteomes" id="UP000182409">
    <property type="component" value="Unassembled WGS sequence"/>
</dbReference>
<dbReference type="GO" id="GO:0016788">
    <property type="term" value="F:hydrolase activity, acting on ester bonds"/>
    <property type="evidence" value="ECO:0007669"/>
    <property type="project" value="UniProtKB-ARBA"/>
</dbReference>
<dbReference type="InterPro" id="IPR036514">
    <property type="entry name" value="SGNH_hydro_sf"/>
</dbReference>
<keyword evidence="2" id="KW-0378">Hydrolase</keyword>
<feature type="chain" id="PRO_5010289125" evidence="3">
    <location>
        <begin position="24"/>
        <end position="273"/>
    </location>
</feature>
<evidence type="ECO:0000256" key="3">
    <source>
        <dbReference type="SAM" id="SignalP"/>
    </source>
</evidence>
<organism evidence="5 6">
    <name type="scientific">Terriglobus roseus</name>
    <dbReference type="NCBI Taxonomy" id="392734"/>
    <lineage>
        <taxon>Bacteria</taxon>
        <taxon>Pseudomonadati</taxon>
        <taxon>Acidobacteriota</taxon>
        <taxon>Terriglobia</taxon>
        <taxon>Terriglobales</taxon>
        <taxon>Acidobacteriaceae</taxon>
        <taxon>Terriglobus</taxon>
    </lineage>
</organism>
<dbReference type="PANTHER" id="PTHR43695">
    <property type="entry name" value="PUTATIVE (AFU_ORTHOLOGUE AFUA_2G17250)-RELATED"/>
    <property type="match status" value="1"/>
</dbReference>
<comment type="similarity">
    <text evidence="1">Belongs to the 'GDSL' lipolytic enzyme family.</text>
</comment>
<dbReference type="AlphaFoldDB" id="A0A1H4LS86"/>
<dbReference type="RefSeq" id="WP_074653322.1">
    <property type="nucleotide sequence ID" value="NZ_FNSD01000001.1"/>
</dbReference>
<accession>A0A1H4LS86</accession>
<dbReference type="SUPFAM" id="SSF52266">
    <property type="entry name" value="SGNH hydrolase"/>
    <property type="match status" value="1"/>
</dbReference>
<dbReference type="PANTHER" id="PTHR43695:SF1">
    <property type="entry name" value="RHAMNOGALACTURONAN ACETYLESTERASE"/>
    <property type="match status" value="1"/>
</dbReference>
<evidence type="ECO:0000313" key="6">
    <source>
        <dbReference type="Proteomes" id="UP000182409"/>
    </source>
</evidence>
<keyword evidence="3" id="KW-0732">Signal</keyword>
<dbReference type="Gene3D" id="3.40.50.1110">
    <property type="entry name" value="SGNH hydrolase"/>
    <property type="match status" value="1"/>
</dbReference>
<name>A0A1H4LS86_9BACT</name>